<feature type="compositionally biased region" description="Basic and acidic residues" evidence="1">
    <location>
        <begin position="166"/>
        <end position="184"/>
    </location>
</feature>
<dbReference type="EMBL" id="MHHY01000006">
    <property type="protein sequence ID" value="OGY40765.1"/>
    <property type="molecule type" value="Genomic_DNA"/>
</dbReference>
<organism evidence="2 3">
    <name type="scientific">Candidatus Brennerbacteria bacterium RIFOXYD1_FULL_41_16</name>
    <dbReference type="NCBI Taxonomy" id="1797529"/>
    <lineage>
        <taxon>Bacteria</taxon>
        <taxon>Candidatus Brenneribacteriota</taxon>
    </lineage>
</organism>
<dbReference type="AlphaFoldDB" id="A0A1G1XKU1"/>
<accession>A0A1G1XKU1</accession>
<sequence length="195" mass="22578">MKKMKITIYTTTNEPEDIRPFSMIFGSAWKAYDAGELTPEKILLLAVLYRQVNPYEGIGRTSYEKICVMLKRKTSQQNINGINKLMADLKDGHELIWFPNHSGSKDFSYVVADFKIAKKPNETTQKWIDIKPYFQSQKQSESRDKPPPIATIQSEAQPRLEPPVQRSERSNSEEITSIKEELRKRWGRPPQTNTD</sequence>
<name>A0A1G1XKU1_9BACT</name>
<evidence type="ECO:0000313" key="2">
    <source>
        <dbReference type="EMBL" id="OGY40765.1"/>
    </source>
</evidence>
<evidence type="ECO:0000256" key="1">
    <source>
        <dbReference type="SAM" id="MobiDB-lite"/>
    </source>
</evidence>
<proteinExistence type="predicted"/>
<protein>
    <submittedName>
        <fullName evidence="2">Uncharacterized protein</fullName>
    </submittedName>
</protein>
<gene>
    <name evidence="2" type="ORF">A2570_01405</name>
</gene>
<dbReference type="STRING" id="1797529.A2570_01405"/>
<comment type="caution">
    <text evidence="2">The sequence shown here is derived from an EMBL/GenBank/DDBJ whole genome shotgun (WGS) entry which is preliminary data.</text>
</comment>
<dbReference type="Proteomes" id="UP000178570">
    <property type="component" value="Unassembled WGS sequence"/>
</dbReference>
<reference evidence="2 3" key="1">
    <citation type="journal article" date="2016" name="Nat. Commun.">
        <title>Thousands of microbial genomes shed light on interconnected biogeochemical processes in an aquifer system.</title>
        <authorList>
            <person name="Anantharaman K."/>
            <person name="Brown C.T."/>
            <person name="Hug L.A."/>
            <person name="Sharon I."/>
            <person name="Castelle C.J."/>
            <person name="Probst A.J."/>
            <person name="Thomas B.C."/>
            <person name="Singh A."/>
            <person name="Wilkins M.J."/>
            <person name="Karaoz U."/>
            <person name="Brodie E.L."/>
            <person name="Williams K.H."/>
            <person name="Hubbard S.S."/>
            <person name="Banfield J.F."/>
        </authorList>
    </citation>
    <scope>NUCLEOTIDE SEQUENCE [LARGE SCALE GENOMIC DNA]</scope>
</reference>
<feature type="region of interest" description="Disordered" evidence="1">
    <location>
        <begin position="135"/>
        <end position="195"/>
    </location>
</feature>
<evidence type="ECO:0000313" key="3">
    <source>
        <dbReference type="Proteomes" id="UP000178570"/>
    </source>
</evidence>